<evidence type="ECO:0000313" key="2">
    <source>
        <dbReference type="Proteomes" id="UP000095287"/>
    </source>
</evidence>
<accession>A0A1I8AC03</accession>
<feature type="compositionally biased region" description="Basic and acidic residues" evidence="1">
    <location>
        <begin position="207"/>
        <end position="216"/>
    </location>
</feature>
<dbReference type="GO" id="GO:0030672">
    <property type="term" value="C:synaptic vesicle membrane"/>
    <property type="evidence" value="ECO:0007669"/>
    <property type="project" value="TreeGrafter"/>
</dbReference>
<dbReference type="GO" id="GO:0001786">
    <property type="term" value="F:phosphatidylserine binding"/>
    <property type="evidence" value="ECO:0007669"/>
    <property type="project" value="TreeGrafter"/>
</dbReference>
<organism evidence="2 3">
    <name type="scientific">Steinernema glaseri</name>
    <dbReference type="NCBI Taxonomy" id="37863"/>
    <lineage>
        <taxon>Eukaryota</taxon>
        <taxon>Metazoa</taxon>
        <taxon>Ecdysozoa</taxon>
        <taxon>Nematoda</taxon>
        <taxon>Chromadorea</taxon>
        <taxon>Rhabditida</taxon>
        <taxon>Tylenchina</taxon>
        <taxon>Panagrolaimomorpha</taxon>
        <taxon>Strongyloidoidea</taxon>
        <taxon>Steinernematidae</taxon>
        <taxon>Steinernema</taxon>
    </lineage>
</organism>
<dbReference type="AlphaFoldDB" id="A0A1I8AC03"/>
<dbReference type="PANTHER" id="PTHR10024:SF368">
    <property type="entry name" value="C2 DOMAIN-CONTAINING PROTEIN"/>
    <property type="match status" value="1"/>
</dbReference>
<reference evidence="3" key="1">
    <citation type="submission" date="2016-11" db="UniProtKB">
        <authorList>
            <consortium name="WormBaseParasite"/>
        </authorList>
    </citation>
    <scope>IDENTIFICATION</scope>
</reference>
<protein>
    <submittedName>
        <fullName evidence="3">C2 domain-containing protein</fullName>
    </submittedName>
</protein>
<dbReference type="SUPFAM" id="SSF49562">
    <property type="entry name" value="C2 domain (Calcium/lipid-binding domain, CaLB)"/>
    <property type="match status" value="1"/>
</dbReference>
<feature type="region of interest" description="Disordered" evidence="1">
    <location>
        <begin position="567"/>
        <end position="600"/>
    </location>
</feature>
<keyword evidence="2" id="KW-1185">Reference proteome</keyword>
<evidence type="ECO:0000256" key="1">
    <source>
        <dbReference type="SAM" id="MobiDB-lite"/>
    </source>
</evidence>
<dbReference type="InterPro" id="IPR035892">
    <property type="entry name" value="C2_domain_sf"/>
</dbReference>
<feature type="compositionally biased region" description="Polar residues" evidence="1">
    <location>
        <begin position="486"/>
        <end position="500"/>
    </location>
</feature>
<feature type="compositionally biased region" description="Polar residues" evidence="1">
    <location>
        <begin position="246"/>
        <end position="263"/>
    </location>
</feature>
<dbReference type="GO" id="GO:0005544">
    <property type="term" value="F:calcium-dependent phospholipid binding"/>
    <property type="evidence" value="ECO:0007669"/>
    <property type="project" value="TreeGrafter"/>
</dbReference>
<feature type="region of interest" description="Disordered" evidence="1">
    <location>
        <begin position="465"/>
        <end position="500"/>
    </location>
</feature>
<dbReference type="GO" id="GO:0048791">
    <property type="term" value="P:calcium ion-regulated exocytosis of neurotransmitter"/>
    <property type="evidence" value="ECO:0007669"/>
    <property type="project" value="TreeGrafter"/>
</dbReference>
<feature type="region of interest" description="Disordered" evidence="1">
    <location>
        <begin position="236"/>
        <end position="285"/>
    </location>
</feature>
<dbReference type="GO" id="GO:0005886">
    <property type="term" value="C:plasma membrane"/>
    <property type="evidence" value="ECO:0007669"/>
    <property type="project" value="TreeGrafter"/>
</dbReference>
<proteinExistence type="predicted"/>
<dbReference type="Proteomes" id="UP000095287">
    <property type="component" value="Unplaced"/>
</dbReference>
<feature type="region of interest" description="Disordered" evidence="1">
    <location>
        <begin position="387"/>
        <end position="411"/>
    </location>
</feature>
<dbReference type="GO" id="GO:0005509">
    <property type="term" value="F:calcium ion binding"/>
    <property type="evidence" value="ECO:0007669"/>
    <property type="project" value="TreeGrafter"/>
</dbReference>
<feature type="region of interest" description="Disordered" evidence="1">
    <location>
        <begin position="207"/>
        <end position="226"/>
    </location>
</feature>
<dbReference type="GO" id="GO:0030424">
    <property type="term" value="C:axon"/>
    <property type="evidence" value="ECO:0007669"/>
    <property type="project" value="TreeGrafter"/>
</dbReference>
<dbReference type="GO" id="GO:0000149">
    <property type="term" value="F:SNARE binding"/>
    <property type="evidence" value="ECO:0007669"/>
    <property type="project" value="TreeGrafter"/>
</dbReference>
<sequence>MLVLPSETHSRHTVLGTEGTRDDRPIALYGNPFFFHPRTIELRSSSPFKVAFAFVVNPSVCACTRTITCGGAVDAVRRAIRELKVDKMNLVNEYIMFRLLFDNQQHPREGSAALRYRHSTAGTQHEAFCSPVVPHVPIRQRLSQSRRCNSADVHEVESFHAYGPRRRRMSLLQNLRYQNKQLADSGFNCHSQRTDSEPQNDHYRAYRHDSASESPERHRKTTSFSSFSNIKAKTKAFFRKERKGSSQRAPSTDTEGAKSSTDCLSKEYRRKSPSTNDSGHGSQGKIDEIVHEDVVRYKERRPSNSLVALVRKSNSCPHLDFEINTCRCGARAPICKSDLSEDFSIPGSSNSIIYELQELDDVYDHAMRNSSPVSAIDQLIRRRLERKAHQQSQMNGSTPRRLRKTSLDETNIVEIHRNPEDDDDDIRLMIKSRSNTSMTEKSTLYGEDNASIFLEQFLPDCCDNLPSEESSRSSSEFSLFHDHESQANSQSVPSEDSSTTTSVAQTDLSLISVSDLSDYLSFLHLLKIKNREPAIEEEGMNFIAKHFFEYQSFMNLPYKAVQLHKTPPSQAGADPSAAWAPKSMHKAGKNQPAPASRANRNNVDTRVHHNRHGRAGKHEFREWGDKHGDFRSEKIVPHKDAWTKFLANEEPGKRTVFECDFEDRILQLEPDTLQDKLENTDEVPFAVDTSKEDGESELLVILTYAAQVQFVTATIKKVRTLPYNNNPFARVMLFDGRRLVEQKQTTINTAVVKQRKLKQASSSSSSSCLSTESSESLNSQSQASFSESFLFHVPPHQLERSHVVIEIYDREEPSSEAVIIGHCVIGPLASGCGSLHWRQMVRKHGFPVCMWHRLVKSS</sequence>
<dbReference type="GO" id="GO:0048488">
    <property type="term" value="P:synaptic vesicle endocytosis"/>
    <property type="evidence" value="ECO:0007669"/>
    <property type="project" value="TreeGrafter"/>
</dbReference>
<dbReference type="GO" id="GO:0031045">
    <property type="term" value="C:dense core granule"/>
    <property type="evidence" value="ECO:0007669"/>
    <property type="project" value="TreeGrafter"/>
</dbReference>
<dbReference type="PANTHER" id="PTHR10024">
    <property type="entry name" value="SYNAPTOTAGMIN"/>
    <property type="match status" value="1"/>
</dbReference>
<dbReference type="WBParaSite" id="L893_g4202.t1">
    <property type="protein sequence ID" value="L893_g4202.t1"/>
    <property type="gene ID" value="L893_g4202"/>
</dbReference>
<evidence type="ECO:0000313" key="3">
    <source>
        <dbReference type="WBParaSite" id="L893_g4202.t1"/>
    </source>
</evidence>
<dbReference type="Gene3D" id="2.60.40.150">
    <property type="entry name" value="C2 domain"/>
    <property type="match status" value="1"/>
</dbReference>
<name>A0A1I8AC03_9BILA</name>
<dbReference type="GO" id="GO:0030276">
    <property type="term" value="F:clathrin binding"/>
    <property type="evidence" value="ECO:0007669"/>
    <property type="project" value="TreeGrafter"/>
</dbReference>